<keyword evidence="11" id="KW-0539">Nucleus</keyword>
<dbReference type="EMBL" id="PYWC01000005">
    <property type="protein sequence ID" value="PWW79994.1"/>
    <property type="molecule type" value="Genomic_DNA"/>
</dbReference>
<dbReference type="InterPro" id="IPR038275">
    <property type="entry name" value="Nuf2_N_sf"/>
</dbReference>
<feature type="coiled-coil region" evidence="14">
    <location>
        <begin position="151"/>
        <end position="220"/>
    </location>
</feature>
<evidence type="ECO:0000256" key="6">
    <source>
        <dbReference type="ARBA" id="ARBA00022454"/>
    </source>
</evidence>
<comment type="subcellular location">
    <subcellularLocation>
        <location evidence="3">Chromosome</location>
        <location evidence="3">Centromere</location>
        <location evidence="3">Kinetochore</location>
    </subcellularLocation>
    <subcellularLocation>
        <location evidence="2">Nucleus</location>
    </subcellularLocation>
</comment>
<comment type="caution">
    <text evidence="17">The sequence shown here is derived from an EMBL/GenBank/DDBJ whole genome shotgun (WGS) entry which is preliminary data.</text>
</comment>
<evidence type="ECO:0000256" key="10">
    <source>
        <dbReference type="ARBA" id="ARBA00023054"/>
    </source>
</evidence>
<keyword evidence="12" id="KW-0131">Cell cycle</keyword>
<evidence type="ECO:0000256" key="8">
    <source>
        <dbReference type="ARBA" id="ARBA00022776"/>
    </source>
</evidence>
<keyword evidence="6" id="KW-0158">Chromosome</keyword>
<accession>A0A317T087</accession>
<evidence type="ECO:0000256" key="3">
    <source>
        <dbReference type="ARBA" id="ARBA00004629"/>
    </source>
</evidence>
<keyword evidence="8" id="KW-0498">Mitosis</keyword>
<evidence type="ECO:0000256" key="13">
    <source>
        <dbReference type="ARBA" id="ARBA00023328"/>
    </source>
</evidence>
<dbReference type="AlphaFoldDB" id="A0A317T087"/>
<evidence type="ECO:0000259" key="15">
    <source>
        <dbReference type="Pfam" id="PF03800"/>
    </source>
</evidence>
<keyword evidence="7" id="KW-0132">Cell division</keyword>
<evidence type="ECO:0000313" key="18">
    <source>
        <dbReference type="Proteomes" id="UP000246991"/>
    </source>
</evidence>
<dbReference type="PANTHER" id="PTHR21650">
    <property type="entry name" value="MEMBRALIN/KINETOCHORE PROTEIN NUF2"/>
    <property type="match status" value="1"/>
</dbReference>
<dbReference type="STRING" id="42249.A0A317T087"/>
<dbReference type="Gene3D" id="1.10.418.60">
    <property type="entry name" value="Ncd80 complex, Nuf2 subunit"/>
    <property type="match status" value="1"/>
</dbReference>
<evidence type="ECO:0000313" key="17">
    <source>
        <dbReference type="EMBL" id="PWW79994.1"/>
    </source>
</evidence>
<dbReference type="Pfam" id="PF18595">
    <property type="entry name" value="Nuf2_DHR10-like"/>
    <property type="match status" value="1"/>
</dbReference>
<evidence type="ECO:0000256" key="14">
    <source>
        <dbReference type="SAM" id="Coils"/>
    </source>
</evidence>
<dbReference type="GO" id="GO:0045132">
    <property type="term" value="P:meiotic chromosome segregation"/>
    <property type="evidence" value="ECO:0007669"/>
    <property type="project" value="TreeGrafter"/>
</dbReference>
<dbReference type="GO" id="GO:0051383">
    <property type="term" value="P:kinetochore organization"/>
    <property type="evidence" value="ECO:0007669"/>
    <property type="project" value="TreeGrafter"/>
</dbReference>
<evidence type="ECO:0000256" key="2">
    <source>
        <dbReference type="ARBA" id="ARBA00004123"/>
    </source>
</evidence>
<comment type="similarity">
    <text evidence="4">Belongs to the NUF2 family.</text>
</comment>
<evidence type="ECO:0000256" key="9">
    <source>
        <dbReference type="ARBA" id="ARBA00022838"/>
    </source>
</evidence>
<dbReference type="GO" id="GO:0044877">
    <property type="term" value="F:protein-containing complex binding"/>
    <property type="evidence" value="ECO:0007669"/>
    <property type="project" value="TreeGrafter"/>
</dbReference>
<organism evidence="17 18">
    <name type="scientific">Tuber magnatum</name>
    <name type="common">white Piedmont truffle</name>
    <dbReference type="NCBI Taxonomy" id="42249"/>
    <lineage>
        <taxon>Eukaryota</taxon>
        <taxon>Fungi</taxon>
        <taxon>Dikarya</taxon>
        <taxon>Ascomycota</taxon>
        <taxon>Pezizomycotina</taxon>
        <taxon>Pezizomycetes</taxon>
        <taxon>Pezizales</taxon>
        <taxon>Tuberaceae</taxon>
        <taxon>Tuber</taxon>
    </lineage>
</organism>
<keyword evidence="10 14" id="KW-0175">Coiled coil</keyword>
<feature type="domain" description="Nuf2 DHR10-like" evidence="16">
    <location>
        <begin position="265"/>
        <end position="380"/>
    </location>
</feature>
<protein>
    <recommendedName>
        <fullName evidence="5">Probable kinetochore protein NUF2</fullName>
    </recommendedName>
</protein>
<name>A0A317T087_9PEZI</name>
<dbReference type="GO" id="GO:0051315">
    <property type="term" value="P:attachment of mitotic spindle microtubules to kinetochore"/>
    <property type="evidence" value="ECO:0007669"/>
    <property type="project" value="TreeGrafter"/>
</dbReference>
<evidence type="ECO:0000256" key="12">
    <source>
        <dbReference type="ARBA" id="ARBA00023306"/>
    </source>
</evidence>
<proteinExistence type="inferred from homology"/>
<reference evidence="17 18" key="1">
    <citation type="submission" date="2018-03" db="EMBL/GenBank/DDBJ databases">
        <title>Genomes of Pezizomycetes fungi and the evolution of truffles.</title>
        <authorList>
            <person name="Murat C."/>
            <person name="Payen T."/>
            <person name="Noel B."/>
            <person name="Kuo A."/>
            <person name="Martin F.M."/>
        </authorList>
    </citation>
    <scope>NUCLEOTIDE SEQUENCE [LARGE SCALE GENOMIC DNA]</scope>
    <source>
        <strain evidence="17">091103-1</strain>
    </source>
</reference>
<dbReference type="Pfam" id="PF03800">
    <property type="entry name" value="Nuf2"/>
    <property type="match status" value="1"/>
</dbReference>
<keyword evidence="9" id="KW-0995">Kinetochore</keyword>
<sequence length="446" mass="51918">MKGKQQQQQQYAAENHLLLKDNELVDCISELGIPFQMEDLKKPSPQKIQLVFEMFADLLMGVRKETIEPVLNAAAQQVLEFPETQTDSHTLMAFYVSLSQLMLECGIEDLTFNDLTKPDSMRLTRILSYVINFTRFREERANVIDEHFGKGQKAKEKIEQLYFENEDLNNRLQGLKVQRLKEEPMIKKAKEVRSALVADLETLRKKQEALSNDLDRLKQLKVSHAQTLEDRQYLKVKTQQENNKIRPYIVDSPQKLQQVITDMANSLGTEKAAHDSLERKSRSLQTSADSFVIVEQDVAGCIKVMEEVEQELIKEEETSRRASRHTEILTVKQTEVHEVERSEKRLSRQLENATEKLRRARETGEGKAEAAQKRMLELKEAYGVLSRERSERDKEMERKKIRIERIEKEMADMRETVEMEVAAAHKEFAKMKSHVELYMSEMEQCI</sequence>
<dbReference type="PANTHER" id="PTHR21650:SF2">
    <property type="entry name" value="KINETOCHORE PROTEIN NUF2"/>
    <property type="match status" value="1"/>
</dbReference>
<evidence type="ECO:0000256" key="11">
    <source>
        <dbReference type="ARBA" id="ARBA00023242"/>
    </source>
</evidence>
<dbReference type="Proteomes" id="UP000246991">
    <property type="component" value="Unassembled WGS sequence"/>
</dbReference>
<dbReference type="GO" id="GO:0031262">
    <property type="term" value="C:Ndc80 complex"/>
    <property type="evidence" value="ECO:0007669"/>
    <property type="project" value="InterPro"/>
</dbReference>
<dbReference type="OrthoDB" id="8194677at2759"/>
<keyword evidence="18" id="KW-1185">Reference proteome</keyword>
<evidence type="ECO:0000259" key="16">
    <source>
        <dbReference type="Pfam" id="PF18595"/>
    </source>
</evidence>
<feature type="domain" description="Kinetochore protein Nuf2 N-terminal" evidence="15">
    <location>
        <begin position="18"/>
        <end position="150"/>
    </location>
</feature>
<feature type="coiled-coil region" evidence="14">
    <location>
        <begin position="305"/>
        <end position="423"/>
    </location>
</feature>
<evidence type="ECO:0000256" key="4">
    <source>
        <dbReference type="ARBA" id="ARBA00005498"/>
    </source>
</evidence>
<dbReference type="GO" id="GO:0051301">
    <property type="term" value="P:cell division"/>
    <property type="evidence" value="ECO:0007669"/>
    <property type="project" value="UniProtKB-KW"/>
</dbReference>
<gene>
    <name evidence="17" type="ORF">C7212DRAFT_355950</name>
</gene>
<evidence type="ECO:0000256" key="1">
    <source>
        <dbReference type="ARBA" id="ARBA00002772"/>
    </source>
</evidence>
<dbReference type="InterPro" id="IPR041112">
    <property type="entry name" value="Nuf2_DHR10-like"/>
</dbReference>
<dbReference type="GO" id="GO:0005634">
    <property type="term" value="C:nucleus"/>
    <property type="evidence" value="ECO:0007669"/>
    <property type="project" value="UniProtKB-SubCell"/>
</dbReference>
<evidence type="ECO:0000256" key="5">
    <source>
        <dbReference type="ARBA" id="ARBA00017594"/>
    </source>
</evidence>
<dbReference type="GO" id="GO:0007052">
    <property type="term" value="P:mitotic spindle organization"/>
    <property type="evidence" value="ECO:0007669"/>
    <property type="project" value="TreeGrafter"/>
</dbReference>
<dbReference type="InterPro" id="IPR005549">
    <property type="entry name" value="Kinetochore_Nuf2_N"/>
</dbReference>
<comment type="function">
    <text evidence="1">Acts as a component of the essential kinetochore-associated NDC80 complex, which is required for chromosome segregation and spindle checkpoint activity.</text>
</comment>
<keyword evidence="13" id="KW-0137">Centromere</keyword>
<evidence type="ECO:0000256" key="7">
    <source>
        <dbReference type="ARBA" id="ARBA00022618"/>
    </source>
</evidence>